<comment type="caution">
    <text evidence="6">The sequence shown here is derived from an EMBL/GenBank/DDBJ whole genome shotgun (WGS) entry which is preliminary data.</text>
</comment>
<dbReference type="PANTHER" id="PTHR18962">
    <property type="entry name" value="COILED-COIL DOMAIN-CONTAINING PROTEIN 39"/>
    <property type="match status" value="1"/>
</dbReference>
<dbReference type="InterPro" id="IPR033290">
    <property type="entry name" value="CCDC39"/>
</dbReference>
<proteinExistence type="inferred from homology"/>
<feature type="coiled-coil region" evidence="5">
    <location>
        <begin position="825"/>
        <end position="924"/>
    </location>
</feature>
<dbReference type="GO" id="GO:0005930">
    <property type="term" value="C:axoneme"/>
    <property type="evidence" value="ECO:0007669"/>
    <property type="project" value="InterPro"/>
</dbReference>
<name>A0A836F3M0_9HYME</name>
<comment type="function">
    <text evidence="4">Required for assembly of dynein regulatory complex (DRC) and inner dynein arm (IDA) complexes, which are responsible for ciliary beat regulation, thereby playing a central role in motility in cilia and flagella. Probably acts together with CCDC40 to form a molecular ruler that determines the 96 nanometer (nm) repeat length and arrangements of components in cilia and flagella. Not required for outer dynein arm complexes assembly.</text>
</comment>
<feature type="non-terminal residue" evidence="6">
    <location>
        <position position="1"/>
    </location>
</feature>
<evidence type="ECO:0000256" key="1">
    <source>
        <dbReference type="ARBA" id="ARBA00005805"/>
    </source>
</evidence>
<dbReference type="AlphaFoldDB" id="A0A836F3M0"/>
<dbReference type="Pfam" id="PF24161">
    <property type="entry name" value="CCDC39"/>
    <property type="match status" value="1"/>
</dbReference>
<evidence type="ECO:0000313" key="6">
    <source>
        <dbReference type="EMBL" id="KAG5319554.1"/>
    </source>
</evidence>
<feature type="coiled-coil region" evidence="5">
    <location>
        <begin position="518"/>
        <end position="545"/>
    </location>
</feature>
<accession>A0A836F3M0</accession>
<dbReference type="GO" id="GO:0060285">
    <property type="term" value="P:cilium-dependent cell motility"/>
    <property type="evidence" value="ECO:0007669"/>
    <property type="project" value="TreeGrafter"/>
</dbReference>
<gene>
    <name evidence="6" type="primary">Ccdc39</name>
    <name evidence="6" type="ORF">G6Z78_0009338</name>
</gene>
<dbReference type="GO" id="GO:0060287">
    <property type="term" value="P:epithelial cilium movement involved in determination of left/right asymmetry"/>
    <property type="evidence" value="ECO:0007669"/>
    <property type="project" value="TreeGrafter"/>
</dbReference>
<dbReference type="GO" id="GO:0036159">
    <property type="term" value="P:inner dynein arm assembly"/>
    <property type="evidence" value="ECO:0007669"/>
    <property type="project" value="InterPro"/>
</dbReference>
<feature type="non-terminal residue" evidence="6">
    <location>
        <position position="1280"/>
    </location>
</feature>
<reference evidence="6" key="1">
    <citation type="submission" date="2020-02" db="EMBL/GenBank/DDBJ databases">
        <title>Relaxed selection underlies rapid genomic changes in the transitions from sociality to social parasitism in ants.</title>
        <authorList>
            <person name="Bi X."/>
        </authorList>
    </citation>
    <scope>NUCLEOTIDE SEQUENCE</scope>
    <source>
        <strain evidence="6">BGI-DK2014c</strain>
        <tissue evidence="6">Whole body</tissue>
    </source>
</reference>
<feature type="coiled-coil region" evidence="5">
    <location>
        <begin position="1081"/>
        <end position="1205"/>
    </location>
</feature>
<evidence type="ECO:0000313" key="7">
    <source>
        <dbReference type="Proteomes" id="UP000668214"/>
    </source>
</evidence>
<keyword evidence="7" id="KW-1185">Reference proteome</keyword>
<keyword evidence="3 5" id="KW-0175">Coiled coil</keyword>
<feature type="coiled-coil region" evidence="5">
    <location>
        <begin position="599"/>
        <end position="650"/>
    </location>
</feature>
<dbReference type="Proteomes" id="UP000668214">
    <property type="component" value="Unassembled WGS sequence"/>
</dbReference>
<dbReference type="GO" id="GO:0005576">
    <property type="term" value="C:extracellular region"/>
    <property type="evidence" value="ECO:0007669"/>
    <property type="project" value="GOC"/>
</dbReference>
<feature type="coiled-coil region" evidence="5">
    <location>
        <begin position="392"/>
        <end position="419"/>
    </location>
</feature>
<dbReference type="EMBL" id="JAANIA010001676">
    <property type="protein sequence ID" value="KAG5319554.1"/>
    <property type="molecule type" value="Genomic_DNA"/>
</dbReference>
<sequence length="1280" mass="151259">MATRNIDIILNQLGWQDGFRIPIANEENKCLEEEKLNDCAIRLPSEDDKWLSFDNHCRKERVPFVVYAELESALEKTNENPESATYTYHHHSVFSIGYYVHCSYDSSLPGYRFRRDKGVFPFEYIDCVEKLEEPCLPPRESFYDSLKMDVLLLVDVFENFRNSCVASYRLANNKYMSSNDLLKPSSYLMKTMENVRDRVDIKLLTQRKGRYGAETMIAKSNFHSRSVFSENLVAIELRYHIEYDDIYDVMKRDISKFDTSDYSSDNAYGIPLANKKVLRIEGKKDTKKSKGVKSNVVARSITFEDYTRCLNDAIKMTRKLMRQEGRIIFDIYKKPTNSGRYLNYFSNHPLVHKRGVIIGIPYLSKVSEKFKKLSYIHGFNIAYKIARKTKHKISVNAKLESLEERLKMIRNHVSDLTVRRDFNQKLLTEHSVQLESEDHLYRLSGNTESLLRQETHEFEKEWMDVNRRVSSVEKELIRVMRKLTEAKEMVQFDENSLHKWEEMLARKNEDSQLIEDYMKQDTQKYKELEQKRQKLSMELEIYRQTIIKTVGEVREMEIVLNRTAKLYMEALKERKQMINQWMQSVNILRQRDNDIQNGLREIETLREISREKKKNFEEAEQFLKNQIVNNKEIEQLIKYSEKKLSAVQEKQHKIVKTIDIYVIELHTQKKLMADLARRVQQIRANAKRKKIGIENKQIKVDDCKRQINHLMLTLEEVENKKLNVEEKTKHLEKMIEHDEKRKYVIIKESNQLQVMILRTTKRIMELENERKILQMEMQSEYKKVDLLNALLVKENNLVGEKKEALYQVSFSLQKCEMKLEQIKGHKRDKSEIEKKQTKIEELQAVLKEKTATYKLLQNQIVSLEHDMKKISTGLLNENDELERLRSKKQDLLLLLDGGEKRLKIAQSRNEEKQVEENIIRLQVLQLERMTSNVSDKVYDLEKYRLHLEATLKERAAEITTQKEAFAIQKRIAGNECSELRTAITDRKSRIRQLQMRYDNSVATIGTTVDGAPMNTAYLKIQSAQERYMLREQGDKLDETIRRTEQEIRSMENTLRVVNVCNDKYRDSMSTVDQDGPEWTEQNRLDEQMHNARQKLLQKQTQLQRLFDKLQKTQNDYTQLFNDIEKSKEEKENKERYLSGIEKQTTEQEEKISRANKSLRKVQKDINLYVSKRDDAVLLQQREVELRELQEQNALVLQDIAEFTIRHVEAEAYVKKLLIAKNIELPYFPSSIKSPSSTGTIDHLKSTSRISAFTSSRESISSVIKIEPQFEERTYIKKVLL</sequence>
<evidence type="ECO:0000256" key="5">
    <source>
        <dbReference type="SAM" id="Coils"/>
    </source>
</evidence>
<comment type="similarity">
    <text evidence="1">Belongs to the CCDC39 family.</text>
</comment>
<feature type="coiled-coil region" evidence="5">
    <location>
        <begin position="700"/>
        <end position="783"/>
    </location>
</feature>
<organism evidence="6 7">
    <name type="scientific">Pseudoatta argentina</name>
    <dbReference type="NCBI Taxonomy" id="621737"/>
    <lineage>
        <taxon>Eukaryota</taxon>
        <taxon>Metazoa</taxon>
        <taxon>Ecdysozoa</taxon>
        <taxon>Arthropoda</taxon>
        <taxon>Hexapoda</taxon>
        <taxon>Insecta</taxon>
        <taxon>Pterygota</taxon>
        <taxon>Neoptera</taxon>
        <taxon>Endopterygota</taxon>
        <taxon>Hymenoptera</taxon>
        <taxon>Apocrita</taxon>
        <taxon>Aculeata</taxon>
        <taxon>Formicoidea</taxon>
        <taxon>Formicidae</taxon>
        <taxon>Myrmicinae</taxon>
        <taxon>Pseudoatta</taxon>
    </lineage>
</organism>
<dbReference type="PANTHER" id="PTHR18962:SF0">
    <property type="entry name" value="COILED-COIL DOMAIN-CONTAINING PROTEIN 39"/>
    <property type="match status" value="1"/>
</dbReference>
<evidence type="ECO:0000256" key="2">
    <source>
        <dbReference type="ARBA" id="ARBA00016725"/>
    </source>
</evidence>
<protein>
    <recommendedName>
        <fullName evidence="2">Coiled-coil domain-containing protein 39</fullName>
    </recommendedName>
</protein>
<evidence type="ECO:0000256" key="3">
    <source>
        <dbReference type="ARBA" id="ARBA00023054"/>
    </source>
</evidence>
<evidence type="ECO:0000256" key="4">
    <source>
        <dbReference type="ARBA" id="ARBA00045182"/>
    </source>
</evidence>